<name>A0A1Q6R5P4_9FIRM</name>
<evidence type="ECO:0000313" key="5">
    <source>
        <dbReference type="EMBL" id="OLA37705.1"/>
    </source>
</evidence>
<dbReference type="AlphaFoldDB" id="A0A1Q6R5P4"/>
<dbReference type="GO" id="GO:0046872">
    <property type="term" value="F:metal ion binding"/>
    <property type="evidence" value="ECO:0007669"/>
    <property type="project" value="UniProtKB-KW"/>
</dbReference>
<sequence length="257" mass="30239">MKKVKKFIMRRSLIYKTKVEYGDYTMNHIQGCSHGCKYPCYAYLLKKRFGVIKSYEEWCEPAIVENTLELLDKELPRFKEKIQMLHLCFTTDPFMYGYDEISDLSIAAIKKCNSYEIPCSVLTKGVLPKELIYCSNKNEYGITLVSLSESFRNLMEPNSAPYKERINALKYLHNQGFKTWISIEPYPTPNIIIQDINEILNEVKFVDKIIFGKMNYSSRVTEYKSNNEFYNEMSLKVIEWCNKNNKSYHIKNGTFTL</sequence>
<dbReference type="InterPro" id="IPR040086">
    <property type="entry name" value="MJ0683-like"/>
</dbReference>
<protein>
    <submittedName>
        <fullName evidence="5">Radical SAM protein</fullName>
    </submittedName>
</protein>
<accession>A0A1Q6R5P4</accession>
<dbReference type="Gene3D" id="3.80.30.30">
    <property type="match status" value="1"/>
</dbReference>
<dbReference type="SFLD" id="SFLDS00029">
    <property type="entry name" value="Radical_SAM"/>
    <property type="match status" value="1"/>
</dbReference>
<evidence type="ECO:0000256" key="3">
    <source>
        <dbReference type="ARBA" id="ARBA00023014"/>
    </source>
</evidence>
<keyword evidence="1" id="KW-0479">Metal-binding</keyword>
<dbReference type="STRING" id="626940.BHW43_05655"/>
<dbReference type="CDD" id="cd01335">
    <property type="entry name" value="Radical_SAM"/>
    <property type="match status" value="1"/>
</dbReference>
<dbReference type="PANTHER" id="PTHR43432">
    <property type="entry name" value="SLR0285 PROTEIN"/>
    <property type="match status" value="1"/>
</dbReference>
<evidence type="ECO:0000256" key="2">
    <source>
        <dbReference type="ARBA" id="ARBA00023004"/>
    </source>
</evidence>
<dbReference type="PANTHER" id="PTHR43432:SF6">
    <property type="entry name" value="RADICAL SAM CORE DOMAIN-CONTAINING PROTEIN"/>
    <property type="match status" value="1"/>
</dbReference>
<evidence type="ECO:0000313" key="6">
    <source>
        <dbReference type="Proteomes" id="UP000186777"/>
    </source>
</evidence>
<evidence type="ECO:0000256" key="1">
    <source>
        <dbReference type="ARBA" id="ARBA00022723"/>
    </source>
</evidence>
<dbReference type="Pfam" id="PF04055">
    <property type="entry name" value="Radical_SAM"/>
    <property type="match status" value="1"/>
</dbReference>
<dbReference type="GO" id="GO:0003824">
    <property type="term" value="F:catalytic activity"/>
    <property type="evidence" value="ECO:0007669"/>
    <property type="project" value="InterPro"/>
</dbReference>
<dbReference type="Proteomes" id="UP000186777">
    <property type="component" value="Unassembled WGS sequence"/>
</dbReference>
<comment type="caution">
    <text evidence="5">The sequence shown here is derived from an EMBL/GenBank/DDBJ whole genome shotgun (WGS) entry which is preliminary data.</text>
</comment>
<proteinExistence type="predicted"/>
<evidence type="ECO:0000259" key="4">
    <source>
        <dbReference type="Pfam" id="PF04055"/>
    </source>
</evidence>
<dbReference type="SFLD" id="SFLDG01084">
    <property type="entry name" value="Uncharacterised_Radical_SAM_Su"/>
    <property type="match status" value="1"/>
</dbReference>
<keyword evidence="3" id="KW-0411">Iron-sulfur</keyword>
<dbReference type="InterPro" id="IPR007197">
    <property type="entry name" value="rSAM"/>
</dbReference>
<dbReference type="GO" id="GO:0051536">
    <property type="term" value="F:iron-sulfur cluster binding"/>
    <property type="evidence" value="ECO:0007669"/>
    <property type="project" value="UniProtKB-KW"/>
</dbReference>
<dbReference type="EMBL" id="MNTG01000028">
    <property type="protein sequence ID" value="OLA37705.1"/>
    <property type="molecule type" value="Genomic_DNA"/>
</dbReference>
<feature type="domain" description="Radical SAM core" evidence="4">
    <location>
        <begin position="26"/>
        <end position="201"/>
    </location>
</feature>
<reference evidence="5 6" key="1">
    <citation type="journal article" date="2016" name="Nat. Biotechnol.">
        <title>Measurement of bacterial replication rates in microbial communities.</title>
        <authorList>
            <person name="Brown C.T."/>
            <person name="Olm M.R."/>
            <person name="Thomas B.C."/>
            <person name="Banfield J.F."/>
        </authorList>
    </citation>
    <scope>NUCLEOTIDE SEQUENCE [LARGE SCALE GENOMIC DNA]</scope>
    <source>
        <strain evidence="5">46_33</strain>
    </source>
</reference>
<keyword evidence="2" id="KW-0408">Iron</keyword>
<organism evidence="5 6">
    <name type="scientific">Phascolarctobacterium succinatutens</name>
    <dbReference type="NCBI Taxonomy" id="626940"/>
    <lineage>
        <taxon>Bacteria</taxon>
        <taxon>Bacillati</taxon>
        <taxon>Bacillota</taxon>
        <taxon>Negativicutes</taxon>
        <taxon>Acidaminococcales</taxon>
        <taxon>Acidaminococcaceae</taxon>
        <taxon>Phascolarctobacterium</taxon>
    </lineage>
</organism>
<gene>
    <name evidence="5" type="ORF">BHW43_05655</name>
</gene>